<sequence length="142" mass="15828">MKTVAQKMGVKAGSSAYFHEAPSEAVASIELPEINLAERLSGEFDYIHLFVKSQSEQESIFPKLKEHLKIDGMLWVSWPKGGQLGTDLSLPKVIKTGYEFGLVESTCLSINSVWSAIKFTHPKKGKTYNNSHAELKSRTTNR</sequence>
<dbReference type="Proteomes" id="UP001163731">
    <property type="component" value="Unassembled WGS sequence"/>
</dbReference>
<comment type="caution">
    <text evidence="1">The sequence shown here is derived from an EMBL/GenBank/DDBJ whole genome shotgun (WGS) entry which is preliminary data.</text>
</comment>
<protein>
    <recommendedName>
        <fullName evidence="3">DUF3052 domain-containing protein</fullName>
    </recommendedName>
</protein>
<dbReference type="RefSeq" id="WP_264751194.1">
    <property type="nucleotide sequence ID" value="NZ_JAPDHW010000013.1"/>
</dbReference>
<name>A0ABT3I1X0_9FLAO</name>
<proteinExistence type="predicted"/>
<reference evidence="1" key="1">
    <citation type="submission" date="2022-10" db="EMBL/GenBank/DDBJ databases">
        <title>Chryseobacterium babae sp. nov. isolated from the gut of the beetle Oryctes rhinoceros, and Chryseobacterium kimseyorum sp. nov., isolated from a stick insect rearing cage.</title>
        <authorList>
            <person name="Shelomi M."/>
            <person name="Han C.-J."/>
            <person name="Chen W.-M."/>
            <person name="Chen H.-K."/>
            <person name="Liaw S.-J."/>
            <person name="Muhle E."/>
            <person name="Clermont D."/>
        </authorList>
    </citation>
    <scope>NUCLEOTIDE SEQUENCE</scope>
    <source>
        <strain evidence="1">09-1422</strain>
    </source>
</reference>
<evidence type="ECO:0000313" key="2">
    <source>
        <dbReference type="Proteomes" id="UP001163731"/>
    </source>
</evidence>
<organism evidence="1 2">
    <name type="scientific">Chryseobacterium kimseyorum</name>
    <dbReference type="NCBI Taxonomy" id="2984028"/>
    <lineage>
        <taxon>Bacteria</taxon>
        <taxon>Pseudomonadati</taxon>
        <taxon>Bacteroidota</taxon>
        <taxon>Flavobacteriia</taxon>
        <taxon>Flavobacteriales</taxon>
        <taxon>Weeksellaceae</taxon>
        <taxon>Chryseobacterium group</taxon>
        <taxon>Chryseobacterium</taxon>
    </lineage>
</organism>
<dbReference type="EMBL" id="JAPDHW010000013">
    <property type="protein sequence ID" value="MCW3170028.1"/>
    <property type="molecule type" value="Genomic_DNA"/>
</dbReference>
<keyword evidence="2" id="KW-1185">Reference proteome</keyword>
<gene>
    <name evidence="1" type="ORF">OMO38_16000</name>
</gene>
<evidence type="ECO:0000313" key="1">
    <source>
        <dbReference type="EMBL" id="MCW3170028.1"/>
    </source>
</evidence>
<evidence type="ECO:0008006" key="3">
    <source>
        <dbReference type="Google" id="ProtNLM"/>
    </source>
</evidence>
<accession>A0ABT3I1X0</accession>